<feature type="domain" description="WGR" evidence="1">
    <location>
        <begin position="1"/>
        <end position="74"/>
    </location>
</feature>
<dbReference type="InterPro" id="IPR008893">
    <property type="entry name" value="WGR_domain"/>
</dbReference>
<dbReference type="Proteomes" id="UP000051870">
    <property type="component" value="Unassembled WGS sequence"/>
</dbReference>
<organism evidence="2 3">
    <name type="scientific">Shimia thalassica</name>
    <dbReference type="NCBI Taxonomy" id="1715693"/>
    <lineage>
        <taxon>Bacteria</taxon>
        <taxon>Pseudomonadati</taxon>
        <taxon>Pseudomonadota</taxon>
        <taxon>Alphaproteobacteria</taxon>
        <taxon>Rhodobacterales</taxon>
        <taxon>Roseobacteraceae</taxon>
    </lineage>
</organism>
<dbReference type="CDD" id="cd07996">
    <property type="entry name" value="WGR_MMR_like"/>
    <property type="match status" value="1"/>
</dbReference>
<protein>
    <recommendedName>
        <fullName evidence="1">WGR domain-containing protein</fullName>
    </recommendedName>
</protein>
<dbReference type="InterPro" id="IPR036930">
    <property type="entry name" value="WGR_dom_sf"/>
</dbReference>
<gene>
    <name evidence="2" type="ORF">PH7735_01485</name>
</gene>
<dbReference type="GeneID" id="83880537"/>
<dbReference type="SUPFAM" id="SSF142921">
    <property type="entry name" value="WGR domain-like"/>
    <property type="match status" value="1"/>
</dbReference>
<evidence type="ECO:0000313" key="3">
    <source>
        <dbReference type="Proteomes" id="UP000051870"/>
    </source>
</evidence>
<dbReference type="RefSeq" id="WP_058310607.1">
    <property type="nucleotide sequence ID" value="NZ_CANLZE010000001.1"/>
</dbReference>
<accession>A0A0P1I672</accession>
<dbReference type="EMBL" id="CYTW01000001">
    <property type="protein sequence ID" value="CUJ92456.1"/>
    <property type="molecule type" value="Genomic_DNA"/>
</dbReference>
<keyword evidence="3" id="KW-1185">Reference proteome</keyword>
<dbReference type="Pfam" id="PF05406">
    <property type="entry name" value="WGR"/>
    <property type="match status" value="1"/>
</dbReference>
<proteinExistence type="predicted"/>
<evidence type="ECO:0000313" key="2">
    <source>
        <dbReference type="EMBL" id="CUJ92456.1"/>
    </source>
</evidence>
<dbReference type="InterPro" id="IPR049809">
    <property type="entry name" value="YehF/YfeS-like_WGR"/>
</dbReference>
<name>A0A0P1I672_9RHOB</name>
<evidence type="ECO:0000259" key="1">
    <source>
        <dbReference type="Pfam" id="PF05406"/>
    </source>
</evidence>
<sequence length="83" mass="9837">MHIRLEKFNHVKRQKRYHVLRVTQTLFGDWCLEREWGQIDGNGGHKERRYLSGLFEAQTEVERLKALDLEKGYAVIPVQMGLL</sequence>
<reference evidence="2" key="1">
    <citation type="submission" date="2015-09" db="EMBL/GenBank/DDBJ databases">
        <authorList>
            <consortium name="Swine Surveillance"/>
        </authorList>
    </citation>
    <scope>NUCLEOTIDE SEQUENCE [LARGE SCALE GENOMIC DNA]</scope>
    <source>
        <strain evidence="2">CECT 7735</strain>
    </source>
</reference>
<dbReference type="AlphaFoldDB" id="A0A0P1I672"/>